<keyword evidence="1 3" id="KW-0808">Transferase</keyword>
<dbReference type="RefSeq" id="WP_054198658.1">
    <property type="nucleotide sequence ID" value="NZ_JNOC01000081.1"/>
</dbReference>
<dbReference type="STRING" id="35818.HPU229336_06955"/>
<dbReference type="PATRIC" id="fig|35818.11.peg.2436"/>
<dbReference type="NCBIfam" id="NF011650">
    <property type="entry name" value="PRK15068.1"/>
    <property type="match status" value="1"/>
</dbReference>
<dbReference type="NCBIfam" id="TIGR00452">
    <property type="entry name" value="tRNA 5-methoxyuridine(34)/uridine 5-oxyacetic acid(34) synthase CmoB"/>
    <property type="match status" value="1"/>
</dbReference>
<accession>A0A0N1EAS5</accession>
<evidence type="ECO:0000313" key="3">
    <source>
        <dbReference type="EMBL" id="KPH54770.1"/>
    </source>
</evidence>
<dbReference type="Gene3D" id="3.40.50.150">
    <property type="entry name" value="Vaccinia Virus protein VP39"/>
    <property type="match status" value="1"/>
</dbReference>
<keyword evidence="2" id="KW-0819">tRNA processing</keyword>
<dbReference type="GO" id="GO:0032259">
    <property type="term" value="P:methylation"/>
    <property type="evidence" value="ECO:0007669"/>
    <property type="project" value="UniProtKB-KW"/>
</dbReference>
<dbReference type="Pfam" id="PF08003">
    <property type="entry name" value="Methyltransf_9"/>
    <property type="match status" value="1"/>
</dbReference>
<comment type="caution">
    <text evidence="3">The sequence shown here is derived from an EMBL/GenBank/DDBJ whole genome shotgun (WGS) entry which is preliminary data.</text>
</comment>
<dbReference type="GO" id="GO:0002098">
    <property type="term" value="P:tRNA wobble uridine modification"/>
    <property type="evidence" value="ECO:0007669"/>
    <property type="project" value="InterPro"/>
</dbReference>
<dbReference type="InterPro" id="IPR029063">
    <property type="entry name" value="SAM-dependent_MTases_sf"/>
</dbReference>
<dbReference type="EMBL" id="JNOC01000081">
    <property type="protein sequence ID" value="KPH54770.1"/>
    <property type="molecule type" value="Genomic_DNA"/>
</dbReference>
<organism evidence="3 4">
    <name type="scientific">Helicobacter pullorum</name>
    <dbReference type="NCBI Taxonomy" id="35818"/>
    <lineage>
        <taxon>Bacteria</taxon>
        <taxon>Pseudomonadati</taxon>
        <taxon>Campylobacterota</taxon>
        <taxon>Epsilonproteobacteria</taxon>
        <taxon>Campylobacterales</taxon>
        <taxon>Helicobacteraceae</taxon>
        <taxon>Helicobacter</taxon>
    </lineage>
</organism>
<keyword evidence="3" id="KW-0489">Methyltransferase</keyword>
<dbReference type="GO" id="GO:0008168">
    <property type="term" value="F:methyltransferase activity"/>
    <property type="evidence" value="ECO:0007669"/>
    <property type="project" value="UniProtKB-KW"/>
</dbReference>
<reference evidence="3 4" key="1">
    <citation type="submission" date="2014-06" db="EMBL/GenBank/DDBJ databases">
        <title>Helicobacter pullorum isolates in fresh chicken meat - phenotypic and genotypic features.</title>
        <authorList>
            <person name="Borges V."/>
            <person name="Santos A."/>
            <person name="Correia C.B."/>
            <person name="Saraiva M."/>
            <person name="Menard A."/>
            <person name="Vieira L."/>
            <person name="Sampaio D.A."/>
            <person name="Gomes J.P."/>
            <person name="Oleastro M."/>
        </authorList>
    </citation>
    <scope>NUCLEOTIDE SEQUENCE [LARGE SCALE GENOMIC DNA]</scope>
    <source>
        <strain evidence="3 4">229334/12</strain>
    </source>
</reference>
<sequence>MQTLQSIQDRRNLALTHKHITPLLESLNRLKNIPANELQNATFSPNDFITLHLPYLSKASLELITNIAKTLIPWRKGPFCINSLEILSEWNSAIKYNLLSPHLELKNKIIGDIGCNNGYYMFRMLEQNPKQIIGLDPMPLCKLQFDFMQFFIRDSRLDFKLLGIEDLPFLEIKFDMLFCLGVLYHRKSPLDSIKIIYDSLAKNGEAIFDSIIIPGNEEIALCPKNKRYAKMPNVYFIPTLKTFINWLESCGFREITHIATLKTGIDEQKKTPWSNAQSLEDFLNADQSKTIEGYPAPQRAYLKAKKY</sequence>
<dbReference type="CDD" id="cd02440">
    <property type="entry name" value="AdoMet_MTases"/>
    <property type="match status" value="1"/>
</dbReference>
<evidence type="ECO:0000313" key="4">
    <source>
        <dbReference type="Proteomes" id="UP000037997"/>
    </source>
</evidence>
<dbReference type="HAMAP" id="MF_01590">
    <property type="entry name" value="tRNA_carboxymethyltr_CmoB"/>
    <property type="match status" value="1"/>
</dbReference>
<evidence type="ECO:0000256" key="1">
    <source>
        <dbReference type="ARBA" id="ARBA00022679"/>
    </source>
</evidence>
<dbReference type="AlphaFoldDB" id="A0A0N1EAS5"/>
<dbReference type="GO" id="GO:0016765">
    <property type="term" value="F:transferase activity, transferring alkyl or aryl (other than methyl) groups"/>
    <property type="evidence" value="ECO:0007669"/>
    <property type="project" value="InterPro"/>
</dbReference>
<gene>
    <name evidence="3" type="ORF">HPU229334_12320</name>
</gene>
<protein>
    <submittedName>
        <fullName evidence="3">tRNA methyltransferase</fullName>
    </submittedName>
</protein>
<name>A0A0N1EAS5_9HELI</name>
<dbReference type="SUPFAM" id="SSF53335">
    <property type="entry name" value="S-adenosyl-L-methionine-dependent methyltransferases"/>
    <property type="match status" value="1"/>
</dbReference>
<dbReference type="InterPro" id="IPR010017">
    <property type="entry name" value="CmoB"/>
</dbReference>
<proteinExistence type="inferred from homology"/>
<dbReference type="InterPro" id="IPR027555">
    <property type="entry name" value="Mo5U34_MeTrfas-like"/>
</dbReference>
<evidence type="ECO:0000256" key="2">
    <source>
        <dbReference type="ARBA" id="ARBA00022694"/>
    </source>
</evidence>
<dbReference type="Proteomes" id="UP000037997">
    <property type="component" value="Unassembled WGS sequence"/>
</dbReference>